<organism evidence="2 3">
    <name type="scientific">Apiospora marii</name>
    <dbReference type="NCBI Taxonomy" id="335849"/>
    <lineage>
        <taxon>Eukaryota</taxon>
        <taxon>Fungi</taxon>
        <taxon>Dikarya</taxon>
        <taxon>Ascomycota</taxon>
        <taxon>Pezizomycotina</taxon>
        <taxon>Sordariomycetes</taxon>
        <taxon>Xylariomycetidae</taxon>
        <taxon>Amphisphaeriales</taxon>
        <taxon>Apiosporaceae</taxon>
        <taxon>Apiospora</taxon>
    </lineage>
</organism>
<evidence type="ECO:0000313" key="2">
    <source>
        <dbReference type="EMBL" id="KAK8029301.1"/>
    </source>
</evidence>
<feature type="region of interest" description="Disordered" evidence="1">
    <location>
        <begin position="1"/>
        <end position="32"/>
    </location>
</feature>
<sequence>MRWGRKDDHDIPEGRNIDIDIGREPAPGYDAGNTMEVQSGAGSQKVSHAPSSGEPHWTAIDTFCVVSRDGE</sequence>
<evidence type="ECO:0000256" key="1">
    <source>
        <dbReference type="SAM" id="MobiDB-lite"/>
    </source>
</evidence>
<accession>A0ABR1SBS4</accession>
<comment type="caution">
    <text evidence="2">The sequence shown here is derived from an EMBL/GenBank/DDBJ whole genome shotgun (WGS) entry which is preliminary data.</text>
</comment>
<feature type="compositionally biased region" description="Basic and acidic residues" evidence="1">
    <location>
        <begin position="1"/>
        <end position="23"/>
    </location>
</feature>
<name>A0ABR1SBS4_9PEZI</name>
<evidence type="ECO:0000313" key="3">
    <source>
        <dbReference type="Proteomes" id="UP001396898"/>
    </source>
</evidence>
<proteinExistence type="predicted"/>
<dbReference type="Proteomes" id="UP001396898">
    <property type="component" value="Unassembled WGS sequence"/>
</dbReference>
<gene>
    <name evidence="2" type="ORF">PG991_006357</name>
</gene>
<keyword evidence="3" id="KW-1185">Reference proteome</keyword>
<reference evidence="2 3" key="1">
    <citation type="submission" date="2023-01" db="EMBL/GenBank/DDBJ databases">
        <title>Analysis of 21 Apiospora genomes using comparative genomics revels a genus with tremendous synthesis potential of carbohydrate active enzymes and secondary metabolites.</title>
        <authorList>
            <person name="Sorensen T."/>
        </authorList>
    </citation>
    <scope>NUCLEOTIDE SEQUENCE [LARGE SCALE GENOMIC DNA]</scope>
    <source>
        <strain evidence="2 3">CBS 20057</strain>
    </source>
</reference>
<dbReference type="EMBL" id="JAQQWI010000007">
    <property type="protein sequence ID" value="KAK8029301.1"/>
    <property type="molecule type" value="Genomic_DNA"/>
</dbReference>
<protein>
    <submittedName>
        <fullName evidence="2">Uncharacterized protein</fullName>
    </submittedName>
</protein>